<proteinExistence type="inferred from homology"/>
<evidence type="ECO:0000256" key="6">
    <source>
        <dbReference type="RuleBase" id="RU362042"/>
    </source>
</evidence>
<dbReference type="GO" id="GO:0016020">
    <property type="term" value="C:membrane"/>
    <property type="evidence" value="ECO:0007669"/>
    <property type="project" value="UniProtKB-SubCell"/>
</dbReference>
<evidence type="ECO:0000256" key="4">
    <source>
        <dbReference type="ARBA" id="ARBA00022801"/>
    </source>
</evidence>
<dbReference type="InterPro" id="IPR019756">
    <property type="entry name" value="Pept_S26A_signal_pept_1_Ser-AS"/>
</dbReference>
<comment type="similarity">
    <text evidence="1 6">Belongs to the peptidase S26 family.</text>
</comment>
<sequence>MIDGKERKILNMERIINNSRYVGGIVLKIVITMLVVIILRTLVFASFKIPSLSMKPTLLSGDFILVNKLVVGPRIDFLGNKRNGEPIRLAGYGTIKRNSVLVFNDPYYRSPSREIVQNWNVYYVKRCVGTPGDTLHIQDGNYYIDGRLNTLANKFHIRDLNRALYMSPREYAPKMFKALEWTIDNFGPIYIPQKGDIITLDTLNIYLYRPLIEYETGKKLVKRNGAFSLDGQACKLYKFKLNYYFMAGDLATDSKDSRYWGLLPEDHIVGKVAYIWKSRDPSTDAYRWERFFKTVE</sequence>
<dbReference type="OrthoDB" id="9802919at2"/>
<gene>
    <name evidence="8" type="primary">lepB</name>
    <name evidence="8" type="ORF">C5749_05920</name>
</gene>
<keyword evidence="6" id="KW-1133">Transmembrane helix</keyword>
<comment type="catalytic activity">
    <reaction evidence="6">
        <text>Cleavage of hydrophobic, N-terminal signal or leader sequences from secreted and periplasmic proteins.</text>
        <dbReference type="EC" id="3.4.21.89"/>
    </reaction>
</comment>
<feature type="active site" evidence="5">
    <location>
        <position position="53"/>
    </location>
</feature>
<evidence type="ECO:0000256" key="2">
    <source>
        <dbReference type="ARBA" id="ARBA00019232"/>
    </source>
</evidence>
<evidence type="ECO:0000256" key="1">
    <source>
        <dbReference type="ARBA" id="ARBA00009370"/>
    </source>
</evidence>
<dbReference type="Gene3D" id="2.10.109.10">
    <property type="entry name" value="Umud Fragment, subunit A"/>
    <property type="match status" value="2"/>
</dbReference>
<dbReference type="AlphaFoldDB" id="A0A2S9JU25"/>
<dbReference type="EC" id="3.4.21.89" evidence="6"/>
<dbReference type="EMBL" id="PVBS01000001">
    <property type="protein sequence ID" value="PRD56763.1"/>
    <property type="molecule type" value="Genomic_DNA"/>
</dbReference>
<keyword evidence="4 6" id="KW-0378">Hydrolase</keyword>
<dbReference type="Pfam" id="PF10502">
    <property type="entry name" value="Peptidase_S26"/>
    <property type="match status" value="1"/>
</dbReference>
<accession>A0A2S9JU25</accession>
<comment type="subcellular location">
    <subcellularLocation>
        <location evidence="6">Membrane</location>
        <topology evidence="6">Single-pass type II membrane protein</topology>
    </subcellularLocation>
</comment>
<dbReference type="CDD" id="cd06530">
    <property type="entry name" value="S26_SPase_I"/>
    <property type="match status" value="2"/>
</dbReference>
<organism evidence="8 9">
    <name type="scientific">Sphingobacterium gobiense</name>
    <dbReference type="NCBI Taxonomy" id="1382456"/>
    <lineage>
        <taxon>Bacteria</taxon>
        <taxon>Pseudomonadati</taxon>
        <taxon>Bacteroidota</taxon>
        <taxon>Sphingobacteriia</taxon>
        <taxon>Sphingobacteriales</taxon>
        <taxon>Sphingobacteriaceae</taxon>
        <taxon>Sphingobacterium</taxon>
    </lineage>
</organism>
<dbReference type="NCBIfam" id="TIGR02227">
    <property type="entry name" value="sigpep_I_bact"/>
    <property type="match status" value="1"/>
</dbReference>
<dbReference type="SUPFAM" id="SSF51306">
    <property type="entry name" value="LexA/Signal peptidase"/>
    <property type="match status" value="1"/>
</dbReference>
<name>A0A2S9JU25_9SPHI</name>
<dbReference type="Proteomes" id="UP000238642">
    <property type="component" value="Unassembled WGS sequence"/>
</dbReference>
<dbReference type="PROSITE" id="PS00501">
    <property type="entry name" value="SPASE_I_1"/>
    <property type="match status" value="1"/>
</dbReference>
<dbReference type="GO" id="GO:0006465">
    <property type="term" value="P:signal peptide processing"/>
    <property type="evidence" value="ECO:0007669"/>
    <property type="project" value="InterPro"/>
</dbReference>
<dbReference type="InterPro" id="IPR036286">
    <property type="entry name" value="LexA/Signal_pep-like_sf"/>
</dbReference>
<evidence type="ECO:0000313" key="9">
    <source>
        <dbReference type="Proteomes" id="UP000238642"/>
    </source>
</evidence>
<dbReference type="GO" id="GO:0009003">
    <property type="term" value="F:signal peptidase activity"/>
    <property type="evidence" value="ECO:0007669"/>
    <property type="project" value="UniProtKB-EC"/>
</dbReference>
<keyword evidence="6" id="KW-0472">Membrane</keyword>
<evidence type="ECO:0000256" key="5">
    <source>
        <dbReference type="PIRSR" id="PIRSR600223-1"/>
    </source>
</evidence>
<evidence type="ECO:0000259" key="7">
    <source>
        <dbReference type="Pfam" id="PF10502"/>
    </source>
</evidence>
<dbReference type="PANTHER" id="PTHR43390">
    <property type="entry name" value="SIGNAL PEPTIDASE I"/>
    <property type="match status" value="1"/>
</dbReference>
<dbReference type="GO" id="GO:0004252">
    <property type="term" value="F:serine-type endopeptidase activity"/>
    <property type="evidence" value="ECO:0007669"/>
    <property type="project" value="InterPro"/>
</dbReference>
<dbReference type="InterPro" id="IPR019533">
    <property type="entry name" value="Peptidase_S26"/>
</dbReference>
<dbReference type="PANTHER" id="PTHR43390:SF1">
    <property type="entry name" value="CHLOROPLAST PROCESSING PEPTIDASE"/>
    <property type="match status" value="1"/>
</dbReference>
<evidence type="ECO:0000313" key="8">
    <source>
        <dbReference type="EMBL" id="PRD56763.1"/>
    </source>
</evidence>
<protein>
    <recommendedName>
        <fullName evidence="2 6">Signal peptidase I</fullName>
        <ecNumber evidence="6">3.4.21.89</ecNumber>
    </recommendedName>
</protein>
<evidence type="ECO:0000256" key="3">
    <source>
        <dbReference type="ARBA" id="ARBA00022670"/>
    </source>
</evidence>
<dbReference type="InterPro" id="IPR000223">
    <property type="entry name" value="Pept_S26A_signal_pept_1"/>
</dbReference>
<feature type="active site" evidence="5">
    <location>
        <position position="125"/>
    </location>
</feature>
<feature type="domain" description="Peptidase S26" evidence="7">
    <location>
        <begin position="26"/>
        <end position="276"/>
    </location>
</feature>
<keyword evidence="6" id="KW-0812">Transmembrane</keyword>
<dbReference type="PRINTS" id="PR00727">
    <property type="entry name" value="LEADERPTASE"/>
</dbReference>
<reference evidence="8 9" key="1">
    <citation type="submission" date="2018-02" db="EMBL/GenBank/DDBJ databases">
        <title>The draft genome of Sphingobacterium gobiense H7.</title>
        <authorList>
            <person name="Li L."/>
            <person name="Liu L."/>
            <person name="Zhang X."/>
            <person name="Wang T."/>
            <person name="Liang L."/>
        </authorList>
    </citation>
    <scope>NUCLEOTIDE SEQUENCE [LARGE SCALE GENOMIC DNA]</scope>
    <source>
        <strain evidence="8 9">ACCC 05757</strain>
    </source>
</reference>
<feature type="transmembrane region" description="Helical" evidence="6">
    <location>
        <begin position="21"/>
        <end position="47"/>
    </location>
</feature>
<keyword evidence="9" id="KW-1185">Reference proteome</keyword>
<comment type="caution">
    <text evidence="8">The sequence shown here is derived from an EMBL/GenBank/DDBJ whole genome shotgun (WGS) entry which is preliminary data.</text>
</comment>
<keyword evidence="3 6" id="KW-0645">Protease</keyword>